<sequence>MKTIHYRFLAVLFFFMCSNSVVSQIEKIYYLTATTMHRNTQKDDLSQDEWKAIEKEYFDKVTNKNELIIGSNVVSHYFTEDNTEIIFVTLYENWSAIDKSWIRNQELEKLAWPDEKKRKEFFEKRSSFYDNHHSDEIYETMVGSKKMGKIADKEMIYYVRKGNFAYPKDGTEKEFGDLNKQFIDAVTNKNDFIKAYYPYRHAWGSNSTDFIEVYVVDNLGDIEKAFAKDDELFKAQWKDEKSRDEFDKKMNKYFSKIHSDYIYRSVVGLQK</sequence>
<gene>
    <name evidence="2" type="ORF">SAMN05660845_1774</name>
</gene>
<accession>A0A1I0YJA4</accession>
<keyword evidence="3" id="KW-1185">Reference proteome</keyword>
<proteinExistence type="predicted"/>
<dbReference type="Proteomes" id="UP000199604">
    <property type="component" value="Unassembled WGS sequence"/>
</dbReference>
<feature type="signal peptide" evidence="1">
    <location>
        <begin position="1"/>
        <end position="23"/>
    </location>
</feature>
<keyword evidence="1" id="KW-0732">Signal</keyword>
<dbReference type="RefSeq" id="WP_091476291.1">
    <property type="nucleotide sequence ID" value="NZ_FOJT01000004.1"/>
</dbReference>
<dbReference type="EMBL" id="FOJT01000004">
    <property type="protein sequence ID" value="SFB12866.1"/>
    <property type="molecule type" value="Genomic_DNA"/>
</dbReference>
<evidence type="ECO:0000256" key="1">
    <source>
        <dbReference type="SAM" id="SignalP"/>
    </source>
</evidence>
<reference evidence="3" key="1">
    <citation type="submission" date="2016-10" db="EMBL/GenBank/DDBJ databases">
        <authorList>
            <person name="Varghese N."/>
            <person name="Submissions S."/>
        </authorList>
    </citation>
    <scope>NUCLEOTIDE SEQUENCE [LARGE SCALE GENOMIC DNA]</scope>
    <source>
        <strain evidence="3">DSM 21789</strain>
    </source>
</reference>
<evidence type="ECO:0000313" key="2">
    <source>
        <dbReference type="EMBL" id="SFB12866.1"/>
    </source>
</evidence>
<dbReference type="OrthoDB" id="1445639at2"/>
<dbReference type="AlphaFoldDB" id="A0A1I0YJA4"/>
<name>A0A1I0YJA4_9FLAO</name>
<feature type="chain" id="PRO_5011503745" description="NIPSNAP protein" evidence="1">
    <location>
        <begin position="24"/>
        <end position="271"/>
    </location>
</feature>
<evidence type="ECO:0008006" key="4">
    <source>
        <dbReference type="Google" id="ProtNLM"/>
    </source>
</evidence>
<evidence type="ECO:0000313" key="3">
    <source>
        <dbReference type="Proteomes" id="UP000199604"/>
    </source>
</evidence>
<organism evidence="2 3">
    <name type="scientific">Flavobacterium swingsii</name>
    <dbReference type="NCBI Taxonomy" id="498292"/>
    <lineage>
        <taxon>Bacteria</taxon>
        <taxon>Pseudomonadati</taxon>
        <taxon>Bacteroidota</taxon>
        <taxon>Flavobacteriia</taxon>
        <taxon>Flavobacteriales</taxon>
        <taxon>Flavobacteriaceae</taxon>
        <taxon>Flavobacterium</taxon>
    </lineage>
</organism>
<protein>
    <recommendedName>
        <fullName evidence="4">NIPSNAP protein</fullName>
    </recommendedName>
</protein>